<dbReference type="AlphaFoldDB" id="A0A8S0TKJ8"/>
<reference evidence="1 2" key="1">
    <citation type="submission" date="2019-12" db="EMBL/GenBank/DDBJ databases">
        <authorList>
            <person name="Alioto T."/>
            <person name="Alioto T."/>
            <person name="Gomez Garrido J."/>
        </authorList>
    </citation>
    <scope>NUCLEOTIDE SEQUENCE [LARGE SCALE GENOMIC DNA]</scope>
</reference>
<evidence type="ECO:0000313" key="2">
    <source>
        <dbReference type="Proteomes" id="UP000594638"/>
    </source>
</evidence>
<name>A0A8S0TKJ8_OLEEU</name>
<organism evidence="1 2">
    <name type="scientific">Olea europaea subsp. europaea</name>
    <dbReference type="NCBI Taxonomy" id="158383"/>
    <lineage>
        <taxon>Eukaryota</taxon>
        <taxon>Viridiplantae</taxon>
        <taxon>Streptophyta</taxon>
        <taxon>Embryophyta</taxon>
        <taxon>Tracheophyta</taxon>
        <taxon>Spermatophyta</taxon>
        <taxon>Magnoliopsida</taxon>
        <taxon>eudicotyledons</taxon>
        <taxon>Gunneridae</taxon>
        <taxon>Pentapetalae</taxon>
        <taxon>asterids</taxon>
        <taxon>lamiids</taxon>
        <taxon>Lamiales</taxon>
        <taxon>Oleaceae</taxon>
        <taxon>Oleeae</taxon>
        <taxon>Olea</taxon>
    </lineage>
</organism>
<dbReference type="Gramene" id="OE9A053741T1">
    <property type="protein sequence ID" value="OE9A053741C1"/>
    <property type="gene ID" value="OE9A053741"/>
</dbReference>
<dbReference type="Proteomes" id="UP000594638">
    <property type="component" value="Unassembled WGS sequence"/>
</dbReference>
<dbReference type="EMBL" id="CACTIH010007260">
    <property type="protein sequence ID" value="CAA3006424.1"/>
    <property type="molecule type" value="Genomic_DNA"/>
</dbReference>
<gene>
    <name evidence="1" type="ORF">OLEA9_A053741</name>
</gene>
<proteinExistence type="predicted"/>
<sequence>MISARRHVGSAHAQIRRFVWPARAGQSNARELQPNSIRWLSRIAQYNGPRALFLRNRHHFWPMVAPPSHLPLFAQPTGRWTNLASYITGRLRLAGVPARVEESRWSRGRGKCASVALESLMGARLANLRARACPAAICTLSGGSSYANTRTDEMPSRSSMMIRSNVAECANGKPDGSARNNGHREGIDFAPRQRSALAVLARIGGESCCIPT</sequence>
<keyword evidence="2" id="KW-1185">Reference proteome</keyword>
<accession>A0A8S0TKJ8</accession>
<protein>
    <submittedName>
        <fullName evidence="1">Uncharacterized protein</fullName>
    </submittedName>
</protein>
<comment type="caution">
    <text evidence="1">The sequence shown here is derived from an EMBL/GenBank/DDBJ whole genome shotgun (WGS) entry which is preliminary data.</text>
</comment>
<evidence type="ECO:0000313" key="1">
    <source>
        <dbReference type="EMBL" id="CAA3006424.1"/>
    </source>
</evidence>